<feature type="domain" description="Poor homologous synapsis 1 PH" evidence="1">
    <location>
        <begin position="62"/>
        <end position="205"/>
    </location>
</feature>
<sequence>LHPPSPFNTEFCSQNPNAPKTANAPYRILGVIVVAMAGAGGRSRERLTSRAEEAAGGKRRRQRWEVEFARYFAKPRRAPSTPPPPGLRYISRGKQLHQGTWLLAASPAALCISRPTHSFAARVLTVSIGDVVYEEHYVSILNFSWPQVACVTECPVRGSRVVFVSFCDRSKQVQKFAVRFPRLSDAESFLNSVKELSSNTMDIMPSGSDYIPSNGLQYRPDEAVSFEEPTSDHRTDAPAVGYHMEPDQPVLQSPIATNINSIYSGFPEGYSGFPEGYSGFAEGYSGSVKIERDGGPFPATITDHAPEKAYILDTRLDAAGGNSVADKGKGAGKEIDVSDVTRDILAGIETYVGDDSFHDMLSKLDKAIDELGGDMLLAS</sequence>
<dbReference type="Pfam" id="PF25349">
    <property type="entry name" value="PH_PHS1"/>
    <property type="match status" value="1"/>
</dbReference>
<dbReference type="AlphaFoldDB" id="A0A453RH06"/>
<protein>
    <recommendedName>
        <fullName evidence="1">Poor homologous synapsis 1 PH domain-containing protein</fullName>
    </recommendedName>
</protein>
<reference evidence="2" key="3">
    <citation type="journal article" date="2017" name="Nature">
        <title>Genome sequence of the progenitor of the wheat D genome Aegilops tauschii.</title>
        <authorList>
            <person name="Luo M.C."/>
            <person name="Gu Y.Q."/>
            <person name="Puiu D."/>
            <person name="Wang H."/>
            <person name="Twardziok S.O."/>
            <person name="Deal K.R."/>
            <person name="Huo N."/>
            <person name="Zhu T."/>
            <person name="Wang L."/>
            <person name="Wang Y."/>
            <person name="McGuire P.E."/>
            <person name="Liu S."/>
            <person name="Long H."/>
            <person name="Ramasamy R.K."/>
            <person name="Rodriguez J.C."/>
            <person name="Van S.L."/>
            <person name="Yuan L."/>
            <person name="Wang Z."/>
            <person name="Xia Z."/>
            <person name="Xiao L."/>
            <person name="Anderson O.D."/>
            <person name="Ouyang S."/>
            <person name="Liang Y."/>
            <person name="Zimin A.V."/>
            <person name="Pertea G."/>
            <person name="Qi P."/>
            <person name="Bennetzen J.L."/>
            <person name="Dai X."/>
            <person name="Dawson M.W."/>
            <person name="Muller H.G."/>
            <person name="Kugler K."/>
            <person name="Rivarola-Duarte L."/>
            <person name="Spannagl M."/>
            <person name="Mayer K.F.X."/>
            <person name="Lu F.H."/>
            <person name="Bevan M.W."/>
            <person name="Leroy P."/>
            <person name="Li P."/>
            <person name="You F.M."/>
            <person name="Sun Q."/>
            <person name="Liu Z."/>
            <person name="Lyons E."/>
            <person name="Wicker T."/>
            <person name="Salzberg S.L."/>
            <person name="Devos K.M."/>
            <person name="Dvorak J."/>
        </authorList>
    </citation>
    <scope>NUCLEOTIDE SEQUENCE [LARGE SCALE GENOMIC DNA]</scope>
    <source>
        <strain evidence="2">cv. AL8/78</strain>
    </source>
</reference>
<dbReference type="InterPro" id="IPR057619">
    <property type="entry name" value="PH_PHS1"/>
</dbReference>
<evidence type="ECO:0000313" key="3">
    <source>
        <dbReference type="Proteomes" id="UP000015105"/>
    </source>
</evidence>
<reference evidence="3" key="2">
    <citation type="journal article" date="2017" name="Nat. Plants">
        <title>The Aegilops tauschii genome reveals multiple impacts of transposons.</title>
        <authorList>
            <person name="Zhao G."/>
            <person name="Zou C."/>
            <person name="Li K."/>
            <person name="Wang K."/>
            <person name="Li T."/>
            <person name="Gao L."/>
            <person name="Zhang X."/>
            <person name="Wang H."/>
            <person name="Yang Z."/>
            <person name="Liu X."/>
            <person name="Jiang W."/>
            <person name="Mao L."/>
            <person name="Kong X."/>
            <person name="Jiao Y."/>
            <person name="Jia J."/>
        </authorList>
    </citation>
    <scope>NUCLEOTIDE SEQUENCE [LARGE SCALE GENOMIC DNA]</scope>
    <source>
        <strain evidence="3">cv. AL8/78</strain>
    </source>
</reference>
<accession>A0A453RH06</accession>
<name>A0A453RH06_AEGTS</name>
<evidence type="ECO:0000259" key="1">
    <source>
        <dbReference type="Pfam" id="PF25349"/>
    </source>
</evidence>
<dbReference type="Gramene" id="AET7Gv20578800.1">
    <property type="protein sequence ID" value="AET7Gv20578800.1"/>
    <property type="gene ID" value="AET7Gv20578800"/>
</dbReference>
<dbReference type="EnsemblPlants" id="AET7Gv20578800.1">
    <property type="protein sequence ID" value="AET7Gv20578800.1"/>
    <property type="gene ID" value="AET7Gv20578800"/>
</dbReference>
<keyword evidence="3" id="KW-1185">Reference proteome</keyword>
<reference evidence="3" key="1">
    <citation type="journal article" date="2014" name="Science">
        <title>Ancient hybridizations among the ancestral genomes of bread wheat.</title>
        <authorList>
            <consortium name="International Wheat Genome Sequencing Consortium,"/>
            <person name="Marcussen T."/>
            <person name="Sandve S.R."/>
            <person name="Heier L."/>
            <person name="Spannagl M."/>
            <person name="Pfeifer M."/>
            <person name="Jakobsen K.S."/>
            <person name="Wulff B.B."/>
            <person name="Steuernagel B."/>
            <person name="Mayer K.F."/>
            <person name="Olsen O.A."/>
        </authorList>
    </citation>
    <scope>NUCLEOTIDE SEQUENCE [LARGE SCALE GENOMIC DNA]</scope>
    <source>
        <strain evidence="3">cv. AL8/78</strain>
    </source>
</reference>
<organism evidence="2 3">
    <name type="scientific">Aegilops tauschii subsp. strangulata</name>
    <name type="common">Goatgrass</name>
    <dbReference type="NCBI Taxonomy" id="200361"/>
    <lineage>
        <taxon>Eukaryota</taxon>
        <taxon>Viridiplantae</taxon>
        <taxon>Streptophyta</taxon>
        <taxon>Embryophyta</taxon>
        <taxon>Tracheophyta</taxon>
        <taxon>Spermatophyta</taxon>
        <taxon>Magnoliopsida</taxon>
        <taxon>Liliopsida</taxon>
        <taxon>Poales</taxon>
        <taxon>Poaceae</taxon>
        <taxon>BOP clade</taxon>
        <taxon>Pooideae</taxon>
        <taxon>Triticodae</taxon>
        <taxon>Triticeae</taxon>
        <taxon>Triticinae</taxon>
        <taxon>Aegilops</taxon>
    </lineage>
</organism>
<evidence type="ECO:0000313" key="2">
    <source>
        <dbReference type="EnsemblPlants" id="AET7Gv20578800.1"/>
    </source>
</evidence>
<reference evidence="2" key="4">
    <citation type="submission" date="2019-03" db="UniProtKB">
        <authorList>
            <consortium name="EnsemblPlants"/>
        </authorList>
    </citation>
    <scope>IDENTIFICATION</scope>
</reference>
<reference evidence="2" key="5">
    <citation type="journal article" date="2021" name="G3 (Bethesda)">
        <title>Aegilops tauschii genome assembly Aet v5.0 features greater sequence contiguity and improved annotation.</title>
        <authorList>
            <person name="Wang L."/>
            <person name="Zhu T."/>
            <person name="Rodriguez J.C."/>
            <person name="Deal K.R."/>
            <person name="Dubcovsky J."/>
            <person name="McGuire P.E."/>
            <person name="Lux T."/>
            <person name="Spannagl M."/>
            <person name="Mayer K.F.X."/>
            <person name="Baldrich P."/>
            <person name="Meyers B.C."/>
            <person name="Huo N."/>
            <person name="Gu Y.Q."/>
            <person name="Zhou H."/>
            <person name="Devos K.M."/>
            <person name="Bennetzen J.L."/>
            <person name="Unver T."/>
            <person name="Budak H."/>
            <person name="Gulick P.J."/>
            <person name="Galiba G."/>
            <person name="Kalapos B."/>
            <person name="Nelson D.R."/>
            <person name="Li P."/>
            <person name="You F.M."/>
            <person name="Luo M.C."/>
            <person name="Dvorak J."/>
        </authorList>
    </citation>
    <scope>NUCLEOTIDE SEQUENCE [LARGE SCALE GENOMIC DNA]</scope>
    <source>
        <strain evidence="2">cv. AL8/78</strain>
    </source>
</reference>
<dbReference type="Proteomes" id="UP000015105">
    <property type="component" value="Chromosome 7D"/>
</dbReference>
<proteinExistence type="predicted"/>
<dbReference type="STRING" id="200361.A0A453RH06"/>